<keyword evidence="3" id="KW-1185">Reference proteome</keyword>
<protein>
    <submittedName>
        <fullName evidence="2">Uncharacterized protein</fullName>
    </submittedName>
</protein>
<dbReference type="EMBL" id="JBBPBM010000020">
    <property type="protein sequence ID" value="KAK8551200.1"/>
    <property type="molecule type" value="Genomic_DNA"/>
</dbReference>
<gene>
    <name evidence="2" type="ORF">V6N12_039855</name>
</gene>
<dbReference type="PANTHER" id="PTHR26312:SF215">
    <property type="entry name" value="TPR REPEAT PROTEIN"/>
    <property type="match status" value="1"/>
</dbReference>
<dbReference type="InterPro" id="IPR011990">
    <property type="entry name" value="TPR-like_helical_dom_sf"/>
</dbReference>
<organism evidence="2 3">
    <name type="scientific">Hibiscus sabdariffa</name>
    <name type="common">roselle</name>
    <dbReference type="NCBI Taxonomy" id="183260"/>
    <lineage>
        <taxon>Eukaryota</taxon>
        <taxon>Viridiplantae</taxon>
        <taxon>Streptophyta</taxon>
        <taxon>Embryophyta</taxon>
        <taxon>Tracheophyta</taxon>
        <taxon>Spermatophyta</taxon>
        <taxon>Magnoliopsida</taxon>
        <taxon>eudicotyledons</taxon>
        <taxon>Gunneridae</taxon>
        <taxon>Pentapetalae</taxon>
        <taxon>rosids</taxon>
        <taxon>malvids</taxon>
        <taxon>Malvales</taxon>
        <taxon>Malvaceae</taxon>
        <taxon>Malvoideae</taxon>
        <taxon>Hibiscus</taxon>
    </lineage>
</organism>
<name>A0ABR2E3P6_9ROSI</name>
<sequence length="249" mass="27421">MLLIRSSATPILNSCSSLDPDFSILGRTRSVSFNTPSSSLDDHKHKLSIPKPRKKEGRPVIPIPHSLELDNQAEHESHEYDQAQDSEPKSCSIQTLFSSSGLGERVADDDDDVMDGGQGNNGGKICGGGDDHGSDTDSTDVYYQKMIEANPGNPLLLGNYAKFLKEIRGDIGEAEEYCGRAILANPNDGSILCLYAELIWENQKDAHRAESYFDQAVKTSPDDCFVLASYARFLWDVKEEETENIQMAS</sequence>
<dbReference type="Proteomes" id="UP001472677">
    <property type="component" value="Unassembled WGS sequence"/>
</dbReference>
<reference evidence="2 3" key="1">
    <citation type="journal article" date="2024" name="G3 (Bethesda)">
        <title>Genome assembly of Hibiscus sabdariffa L. provides insights into metabolisms of medicinal natural products.</title>
        <authorList>
            <person name="Kim T."/>
        </authorList>
    </citation>
    <scope>NUCLEOTIDE SEQUENCE [LARGE SCALE GENOMIC DNA]</scope>
    <source>
        <strain evidence="2">TK-2024</strain>
        <tissue evidence="2">Old leaves</tissue>
    </source>
</reference>
<feature type="compositionally biased region" description="Basic residues" evidence="1">
    <location>
        <begin position="45"/>
        <end position="56"/>
    </location>
</feature>
<dbReference type="Gene3D" id="1.25.40.10">
    <property type="entry name" value="Tetratricopeptide repeat domain"/>
    <property type="match status" value="1"/>
</dbReference>
<dbReference type="SUPFAM" id="SSF48452">
    <property type="entry name" value="TPR-like"/>
    <property type="match status" value="1"/>
</dbReference>
<evidence type="ECO:0000313" key="3">
    <source>
        <dbReference type="Proteomes" id="UP001472677"/>
    </source>
</evidence>
<evidence type="ECO:0000313" key="2">
    <source>
        <dbReference type="EMBL" id="KAK8551200.1"/>
    </source>
</evidence>
<accession>A0ABR2E3P6</accession>
<feature type="region of interest" description="Disordered" evidence="1">
    <location>
        <begin position="33"/>
        <end position="61"/>
    </location>
</feature>
<comment type="caution">
    <text evidence="2">The sequence shown here is derived from an EMBL/GenBank/DDBJ whole genome shotgun (WGS) entry which is preliminary data.</text>
</comment>
<evidence type="ECO:0000256" key="1">
    <source>
        <dbReference type="SAM" id="MobiDB-lite"/>
    </source>
</evidence>
<dbReference type="PANTHER" id="PTHR26312">
    <property type="entry name" value="TETRATRICOPEPTIDE REPEAT PROTEIN 5"/>
    <property type="match status" value="1"/>
</dbReference>
<proteinExistence type="predicted"/>